<dbReference type="GO" id="GO:0003924">
    <property type="term" value="F:GTPase activity"/>
    <property type="evidence" value="ECO:0007669"/>
    <property type="project" value="UniProtKB-UniRule"/>
</dbReference>
<keyword evidence="4 10" id="KW-0699">rRNA-binding</keyword>
<comment type="similarity">
    <text evidence="10">Belongs to the TRAFAC class YlqF/YawG GTPase family. RsgA subfamily.</text>
</comment>
<evidence type="ECO:0000256" key="8">
    <source>
        <dbReference type="ARBA" id="ARBA00022884"/>
    </source>
</evidence>
<dbReference type="PROSITE" id="PS51721">
    <property type="entry name" value="G_CP"/>
    <property type="match status" value="1"/>
</dbReference>
<dbReference type="InterPro" id="IPR004881">
    <property type="entry name" value="Ribosome_biogen_GTPase_RsgA"/>
</dbReference>
<dbReference type="SUPFAM" id="SSF52540">
    <property type="entry name" value="P-loop containing nucleoside triphosphate hydrolases"/>
    <property type="match status" value="1"/>
</dbReference>
<dbReference type="CDD" id="cd04466">
    <property type="entry name" value="S1_YloQ_GTPase"/>
    <property type="match status" value="1"/>
</dbReference>
<keyword evidence="8 10" id="KW-0694">RNA-binding</keyword>
<keyword evidence="6 10" id="KW-0378">Hydrolase</keyword>
<evidence type="ECO:0000256" key="5">
    <source>
        <dbReference type="ARBA" id="ARBA00022741"/>
    </source>
</evidence>
<sequence>MKQTGKIIQSLSGFYDVQTADHQIIRTRARGNFRKRKIKPIVGDVVDFENEYLLKIYPRKNQLVRPLIANVDQALVVMSSIQPAFSFNLLDRFLVILQAQQVQPLIYVSKTDLITPTRADSLQASLKYYETWGYPVFWGAAAQTRLLKALAQQETVLAGQTGVGKSTLLNQLVPALNLKTNAISQSLNRGKHTTRRVTLYPLQSGLIADTPGFSSLDWQKVTAGQLATLYPDLHYYSKQCKYRGCLHLQEPHCGVKAAVNAGQILTQRYQNYCQFQQELSQQRPVYQKTKK</sequence>
<keyword evidence="1 10" id="KW-0963">Cytoplasm</keyword>
<feature type="binding site" evidence="10">
    <location>
        <position position="247"/>
    </location>
    <ligand>
        <name>Zn(2+)</name>
        <dbReference type="ChEBI" id="CHEBI:29105"/>
    </ligand>
</feature>
<keyword evidence="2 10" id="KW-0690">Ribosome biogenesis</keyword>
<evidence type="ECO:0000313" key="13">
    <source>
        <dbReference type="EMBL" id="KJY62461.1"/>
    </source>
</evidence>
<dbReference type="InterPro" id="IPR031944">
    <property type="entry name" value="RsgA_N"/>
</dbReference>
<comment type="function">
    <text evidence="10">One of several proteins that assist in the late maturation steps of the functional core of the 30S ribosomal subunit. Helps release RbfA from mature subunits. May play a role in the assembly of ribosomal proteins into the subunit. Circularly permuted GTPase that catalyzes slow GTP hydrolysis, GTPase activity is stimulated by the 30S ribosomal subunit.</text>
</comment>
<evidence type="ECO:0000256" key="4">
    <source>
        <dbReference type="ARBA" id="ARBA00022730"/>
    </source>
</evidence>
<dbReference type="Pfam" id="PF16745">
    <property type="entry name" value="RsgA_N"/>
    <property type="match status" value="1"/>
</dbReference>
<protein>
    <recommendedName>
        <fullName evidence="10">Small ribosomal subunit biogenesis GTPase RsgA</fullName>
        <ecNumber evidence="10">3.6.1.-</ecNumber>
    </recommendedName>
</protein>
<dbReference type="InterPro" id="IPR030378">
    <property type="entry name" value="G_CP_dom"/>
</dbReference>
<dbReference type="HAMAP" id="MF_01820">
    <property type="entry name" value="GTPase_RsgA"/>
    <property type="match status" value="1"/>
</dbReference>
<dbReference type="Gene3D" id="2.40.50.140">
    <property type="entry name" value="Nucleic acid-binding proteins"/>
    <property type="match status" value="1"/>
</dbReference>
<feature type="domain" description="EngC GTPase" evidence="11">
    <location>
        <begin position="69"/>
        <end position="214"/>
    </location>
</feature>
<evidence type="ECO:0000256" key="10">
    <source>
        <dbReference type="HAMAP-Rule" id="MF_01820"/>
    </source>
</evidence>
<keyword evidence="14" id="KW-1185">Reference proteome</keyword>
<reference evidence="13 14" key="1">
    <citation type="submission" date="2015-01" db="EMBL/GenBank/DDBJ databases">
        <title>Comparative genomics of the lactic acid bacteria isolated from the honey bee gut.</title>
        <authorList>
            <person name="Ellegaard K.M."/>
            <person name="Tamarit D."/>
            <person name="Javelind E."/>
            <person name="Olofsson T."/>
            <person name="Andersson S.G."/>
            <person name="Vasquez A."/>
        </authorList>
    </citation>
    <scope>NUCLEOTIDE SEQUENCE [LARGE SCALE GENOMIC DNA]</scope>
    <source>
        <strain evidence="13 14">Bin4</strain>
    </source>
</reference>
<dbReference type="InterPro" id="IPR010914">
    <property type="entry name" value="RsgA_GTPase_dom"/>
</dbReference>
<dbReference type="HOGENOM" id="CLU_033617_2_1_9"/>
<dbReference type="GO" id="GO:0046872">
    <property type="term" value="F:metal ion binding"/>
    <property type="evidence" value="ECO:0007669"/>
    <property type="project" value="UniProtKB-KW"/>
</dbReference>
<feature type="binding site" evidence="10">
    <location>
        <begin position="159"/>
        <end position="167"/>
    </location>
    <ligand>
        <name>GTP</name>
        <dbReference type="ChEBI" id="CHEBI:37565"/>
    </ligand>
</feature>
<keyword evidence="3 10" id="KW-0479">Metal-binding</keyword>
<comment type="subunit">
    <text evidence="10">Monomer. Associates with 30S ribosomal subunit, binds 16S rRNA.</text>
</comment>
<dbReference type="SUPFAM" id="SSF50249">
    <property type="entry name" value="Nucleic acid-binding proteins"/>
    <property type="match status" value="1"/>
</dbReference>
<feature type="binding site" evidence="10">
    <location>
        <begin position="109"/>
        <end position="112"/>
    </location>
    <ligand>
        <name>GTP</name>
        <dbReference type="ChEBI" id="CHEBI:37565"/>
    </ligand>
</feature>
<dbReference type="PROSITE" id="PS50936">
    <property type="entry name" value="ENGC_GTPASE"/>
    <property type="match status" value="1"/>
</dbReference>
<dbReference type="NCBIfam" id="TIGR00157">
    <property type="entry name" value="ribosome small subunit-dependent GTPase A"/>
    <property type="match status" value="1"/>
</dbReference>
<keyword evidence="5 10" id="KW-0547">Nucleotide-binding</keyword>
<dbReference type="AlphaFoldDB" id="A0A0F4LY49"/>
<comment type="subcellular location">
    <subcellularLocation>
        <location evidence="10">Cytoplasm</location>
    </subcellularLocation>
</comment>
<keyword evidence="9 10" id="KW-0342">GTP-binding</keyword>
<dbReference type="CDD" id="cd01854">
    <property type="entry name" value="YjeQ_EngC"/>
    <property type="match status" value="1"/>
</dbReference>
<dbReference type="STRING" id="1218492.JG30_06760"/>
<evidence type="ECO:0000256" key="6">
    <source>
        <dbReference type="ARBA" id="ARBA00022801"/>
    </source>
</evidence>
<dbReference type="Gene3D" id="3.40.50.300">
    <property type="entry name" value="P-loop containing nucleotide triphosphate hydrolases"/>
    <property type="match status" value="1"/>
</dbReference>
<dbReference type="GO" id="GO:0005525">
    <property type="term" value="F:GTP binding"/>
    <property type="evidence" value="ECO:0007669"/>
    <property type="project" value="UniProtKB-UniRule"/>
</dbReference>
<dbReference type="InterPro" id="IPR027417">
    <property type="entry name" value="P-loop_NTPase"/>
</dbReference>
<proteinExistence type="inferred from homology"/>
<accession>A0A0F4LY49</accession>
<evidence type="ECO:0000259" key="12">
    <source>
        <dbReference type="PROSITE" id="PS51721"/>
    </source>
</evidence>
<evidence type="ECO:0000256" key="3">
    <source>
        <dbReference type="ARBA" id="ARBA00022723"/>
    </source>
</evidence>
<dbReference type="PATRIC" id="fig|1218492.5.peg.812"/>
<evidence type="ECO:0000256" key="1">
    <source>
        <dbReference type="ARBA" id="ARBA00022490"/>
    </source>
</evidence>
<gene>
    <name evidence="10 13" type="primary">rsgA</name>
    <name evidence="13" type="ORF">JG30_06760</name>
</gene>
<evidence type="ECO:0000259" key="11">
    <source>
        <dbReference type="PROSITE" id="PS50936"/>
    </source>
</evidence>
<dbReference type="Pfam" id="PF03193">
    <property type="entry name" value="RsgA_GTPase"/>
    <property type="match status" value="1"/>
</dbReference>
<feature type="domain" description="CP-type G" evidence="12">
    <location>
        <begin position="60"/>
        <end position="216"/>
    </location>
</feature>
<evidence type="ECO:0000313" key="14">
    <source>
        <dbReference type="Proteomes" id="UP000033558"/>
    </source>
</evidence>
<keyword evidence="7 10" id="KW-0862">Zinc</keyword>
<dbReference type="EMBL" id="JXJQ01000006">
    <property type="protein sequence ID" value="KJY62461.1"/>
    <property type="molecule type" value="Genomic_DNA"/>
</dbReference>
<evidence type="ECO:0000256" key="9">
    <source>
        <dbReference type="ARBA" id="ARBA00023134"/>
    </source>
</evidence>
<evidence type="ECO:0000256" key="7">
    <source>
        <dbReference type="ARBA" id="ARBA00022833"/>
    </source>
</evidence>
<dbReference type="Proteomes" id="UP000033558">
    <property type="component" value="Unassembled WGS sequence"/>
</dbReference>
<feature type="binding site" evidence="10">
    <location>
        <position position="253"/>
    </location>
    <ligand>
        <name>Zn(2+)</name>
        <dbReference type="ChEBI" id="CHEBI:29105"/>
    </ligand>
</feature>
<dbReference type="GO" id="GO:0042274">
    <property type="term" value="P:ribosomal small subunit biogenesis"/>
    <property type="evidence" value="ECO:0007669"/>
    <property type="project" value="UniProtKB-UniRule"/>
</dbReference>
<comment type="cofactor">
    <cofactor evidence="10">
        <name>Zn(2+)</name>
        <dbReference type="ChEBI" id="CHEBI:29105"/>
    </cofactor>
    <text evidence="10">Binds 1 zinc ion per subunit.</text>
</comment>
<comment type="caution">
    <text evidence="13">The sequence shown here is derived from an EMBL/GenBank/DDBJ whole genome shotgun (WGS) entry which is preliminary data.</text>
</comment>
<feature type="binding site" evidence="10">
    <location>
        <position position="245"/>
    </location>
    <ligand>
        <name>Zn(2+)</name>
        <dbReference type="ChEBI" id="CHEBI:29105"/>
    </ligand>
</feature>
<dbReference type="RefSeq" id="WP_046316184.1">
    <property type="nucleotide sequence ID" value="NZ_JBHSZT010000001.1"/>
</dbReference>
<evidence type="ECO:0000256" key="2">
    <source>
        <dbReference type="ARBA" id="ARBA00022517"/>
    </source>
</evidence>
<dbReference type="Gene3D" id="1.10.40.50">
    <property type="entry name" value="Probable gtpase engc, domain 3"/>
    <property type="match status" value="1"/>
</dbReference>
<organism evidence="13 14">
    <name type="scientific">Bombilactobacillus mellifer</name>
    <dbReference type="NCBI Taxonomy" id="1218492"/>
    <lineage>
        <taxon>Bacteria</taxon>
        <taxon>Bacillati</taxon>
        <taxon>Bacillota</taxon>
        <taxon>Bacilli</taxon>
        <taxon>Lactobacillales</taxon>
        <taxon>Lactobacillaceae</taxon>
        <taxon>Bombilactobacillus</taxon>
    </lineage>
</organism>
<name>A0A0F4LY49_9LACO</name>
<dbReference type="OrthoDB" id="9809485at2"/>
<dbReference type="InterPro" id="IPR012340">
    <property type="entry name" value="NA-bd_OB-fold"/>
</dbReference>
<dbReference type="GO" id="GO:0005737">
    <property type="term" value="C:cytoplasm"/>
    <property type="evidence" value="ECO:0007669"/>
    <property type="project" value="UniProtKB-SubCell"/>
</dbReference>
<feature type="binding site" evidence="10">
    <location>
        <position position="240"/>
    </location>
    <ligand>
        <name>Zn(2+)</name>
        <dbReference type="ChEBI" id="CHEBI:29105"/>
    </ligand>
</feature>
<dbReference type="GO" id="GO:0019843">
    <property type="term" value="F:rRNA binding"/>
    <property type="evidence" value="ECO:0007669"/>
    <property type="project" value="UniProtKB-KW"/>
</dbReference>
<dbReference type="EC" id="3.6.1.-" evidence="10"/>
<dbReference type="PANTHER" id="PTHR32120:SF11">
    <property type="entry name" value="SMALL RIBOSOMAL SUBUNIT BIOGENESIS GTPASE RSGA 1, MITOCHONDRIAL-RELATED"/>
    <property type="match status" value="1"/>
</dbReference>
<dbReference type="PANTHER" id="PTHR32120">
    <property type="entry name" value="SMALL RIBOSOMAL SUBUNIT BIOGENESIS GTPASE RSGA"/>
    <property type="match status" value="1"/>
</dbReference>